<feature type="domain" description="Right handed beta helix" evidence="2">
    <location>
        <begin position="85"/>
        <end position="186"/>
    </location>
</feature>
<dbReference type="InterPro" id="IPR039448">
    <property type="entry name" value="Beta_helix"/>
</dbReference>
<accession>U7D7P1</accession>
<evidence type="ECO:0000313" key="3">
    <source>
        <dbReference type="EMBL" id="ERP38970.1"/>
    </source>
</evidence>
<dbReference type="Pfam" id="PF13229">
    <property type="entry name" value="Beta_helix"/>
    <property type="match status" value="1"/>
</dbReference>
<sequence>MKQGSILFLLVYATTVIAGTGHHISPGESLEKAFVQMNPGDTLHLAPGTYRGAITIPPAIHVRGKNPYTTEIVGTNRDPVLTMNRNSSISGSTITGGLNGILVHHEGVEISHCIIENNRLSGIISIHHLPHVHNTAFVNNGRHGIKGEDIGTAPPAQNLSFIRNTQGAMDIAGEATPTVSTSLFFATGMVATPGTVEVERSVASPAPDTSFSAGIRAEQLRITSLRRRRRDYQSSSHPEYGITFSPPEE</sequence>
<protein>
    <recommendedName>
        <fullName evidence="2">Right handed beta helix domain-containing protein</fullName>
    </recommendedName>
</protein>
<comment type="caution">
    <text evidence="3">The sequence shown here is derived from an EMBL/GenBank/DDBJ whole genome shotgun (WGS) entry which is preliminary data.</text>
</comment>
<dbReference type="InterPro" id="IPR012334">
    <property type="entry name" value="Pectin_lyas_fold"/>
</dbReference>
<feature type="region of interest" description="Disordered" evidence="1">
    <location>
        <begin position="226"/>
        <end position="249"/>
    </location>
</feature>
<dbReference type="RefSeq" id="WP_022635998.1">
    <property type="nucleotide sequence ID" value="NZ_ASJR01000003.1"/>
</dbReference>
<dbReference type="InterPro" id="IPR011050">
    <property type="entry name" value="Pectin_lyase_fold/virulence"/>
</dbReference>
<dbReference type="EMBL" id="ASJR01000003">
    <property type="protein sequence ID" value="ERP38970.1"/>
    <property type="molecule type" value="Genomic_DNA"/>
</dbReference>
<dbReference type="Gene3D" id="2.160.20.10">
    <property type="entry name" value="Single-stranded right-handed beta-helix, Pectin lyase-like"/>
    <property type="match status" value="1"/>
</dbReference>
<organism evidence="3 4">
    <name type="scientific">Chitinivibrio alkaliphilus ACht1</name>
    <dbReference type="NCBI Taxonomy" id="1313304"/>
    <lineage>
        <taxon>Bacteria</taxon>
        <taxon>Pseudomonadati</taxon>
        <taxon>Fibrobacterota</taxon>
        <taxon>Chitinivibrionia</taxon>
        <taxon>Chitinivibrionales</taxon>
        <taxon>Chitinivibrionaceae</taxon>
        <taxon>Chitinivibrio</taxon>
    </lineage>
</organism>
<proteinExistence type="predicted"/>
<dbReference type="SUPFAM" id="SSF51126">
    <property type="entry name" value="Pectin lyase-like"/>
    <property type="match status" value="1"/>
</dbReference>
<dbReference type="STRING" id="1313304.CALK_0461"/>
<reference evidence="3 4" key="1">
    <citation type="journal article" date="2013" name="Environ. Microbiol.">
        <title>Genome analysis of Chitinivibrio alkaliphilus gen. nov., sp. nov., a novel extremely haloalkaliphilic anaerobic chitinolytic bacterium from the candidate phylum Termite Group 3.</title>
        <authorList>
            <person name="Sorokin D.Y."/>
            <person name="Gumerov V.M."/>
            <person name="Rakitin A.L."/>
            <person name="Beletsky A.V."/>
            <person name="Damste J.S."/>
            <person name="Muyzer G."/>
            <person name="Mardanov A.V."/>
            <person name="Ravin N.V."/>
        </authorList>
    </citation>
    <scope>NUCLEOTIDE SEQUENCE [LARGE SCALE GENOMIC DNA]</scope>
    <source>
        <strain evidence="3 4">ACht1</strain>
    </source>
</reference>
<gene>
    <name evidence="3" type="ORF">CALK_0461</name>
</gene>
<dbReference type="Proteomes" id="UP000017148">
    <property type="component" value="Unassembled WGS sequence"/>
</dbReference>
<name>U7D7P1_9BACT</name>
<evidence type="ECO:0000313" key="4">
    <source>
        <dbReference type="Proteomes" id="UP000017148"/>
    </source>
</evidence>
<evidence type="ECO:0000259" key="2">
    <source>
        <dbReference type="Pfam" id="PF13229"/>
    </source>
</evidence>
<dbReference type="AlphaFoldDB" id="U7D7P1"/>
<dbReference type="OrthoDB" id="339817at2"/>
<evidence type="ECO:0000256" key="1">
    <source>
        <dbReference type="SAM" id="MobiDB-lite"/>
    </source>
</evidence>
<keyword evidence="4" id="KW-1185">Reference proteome</keyword>